<evidence type="ECO:0000313" key="2">
    <source>
        <dbReference type="EMBL" id="GHC51311.1"/>
    </source>
</evidence>
<feature type="region of interest" description="Disordered" evidence="1">
    <location>
        <begin position="196"/>
        <end position="224"/>
    </location>
</feature>
<dbReference type="EMBL" id="BMXI01000006">
    <property type="protein sequence ID" value="GHC51311.1"/>
    <property type="molecule type" value="Genomic_DNA"/>
</dbReference>
<dbReference type="AlphaFoldDB" id="A0A918WJ58"/>
<reference evidence="2" key="2">
    <citation type="submission" date="2020-09" db="EMBL/GenBank/DDBJ databases">
        <authorList>
            <person name="Sun Q."/>
            <person name="Kim S."/>
        </authorList>
    </citation>
    <scope>NUCLEOTIDE SEQUENCE</scope>
    <source>
        <strain evidence="2">KCTC 12988</strain>
    </source>
</reference>
<gene>
    <name evidence="2" type="ORF">GCM10007100_16880</name>
</gene>
<comment type="caution">
    <text evidence="2">The sequence shown here is derived from an EMBL/GenBank/DDBJ whole genome shotgun (WGS) entry which is preliminary data.</text>
</comment>
<name>A0A918WJ58_9BACT</name>
<evidence type="ECO:0000313" key="3">
    <source>
        <dbReference type="Proteomes" id="UP000644507"/>
    </source>
</evidence>
<dbReference type="Proteomes" id="UP000644507">
    <property type="component" value="Unassembled WGS sequence"/>
</dbReference>
<reference evidence="2" key="1">
    <citation type="journal article" date="2014" name="Int. J. Syst. Evol. Microbiol.">
        <title>Complete genome sequence of Corynebacterium casei LMG S-19264T (=DSM 44701T), isolated from a smear-ripened cheese.</title>
        <authorList>
            <consortium name="US DOE Joint Genome Institute (JGI-PGF)"/>
            <person name="Walter F."/>
            <person name="Albersmeier A."/>
            <person name="Kalinowski J."/>
            <person name="Ruckert C."/>
        </authorList>
    </citation>
    <scope>NUCLEOTIDE SEQUENCE</scope>
    <source>
        <strain evidence="2">KCTC 12988</strain>
    </source>
</reference>
<feature type="region of interest" description="Disordered" evidence="1">
    <location>
        <begin position="158"/>
        <end position="178"/>
    </location>
</feature>
<proteinExistence type="predicted"/>
<keyword evidence="3" id="KW-1185">Reference proteome</keyword>
<protein>
    <submittedName>
        <fullName evidence="2">Uncharacterized protein</fullName>
    </submittedName>
</protein>
<feature type="compositionally biased region" description="Polar residues" evidence="1">
    <location>
        <begin position="199"/>
        <end position="211"/>
    </location>
</feature>
<accession>A0A918WJ58</accession>
<evidence type="ECO:0000256" key="1">
    <source>
        <dbReference type="SAM" id="MobiDB-lite"/>
    </source>
</evidence>
<organism evidence="2 3">
    <name type="scientific">Roseibacillus persicicus</name>
    <dbReference type="NCBI Taxonomy" id="454148"/>
    <lineage>
        <taxon>Bacteria</taxon>
        <taxon>Pseudomonadati</taxon>
        <taxon>Verrucomicrobiota</taxon>
        <taxon>Verrucomicrobiia</taxon>
        <taxon>Verrucomicrobiales</taxon>
        <taxon>Verrucomicrobiaceae</taxon>
        <taxon>Roseibacillus</taxon>
    </lineage>
</organism>
<sequence>MFQSVTPRPGKVPIQLEPFPIPPIQLLPEPEATQLAVDEPVSVFVPEVVASASSGDQEVIPVETPFMKATELEPAPPVKELTPLAELVSSLMAEEDGPEDAPEGDRLVPMDPTPENLQFTPEEAAELEEGVEVFSEVFPASEIQDFAVPEEVEEVIEEEAPQFEAPEHEPEEEESKSIFEPVEAVEAAVEVLEPVSAHSAVQTWQPPSSSAKAKKNPRFGAFFR</sequence>